<feature type="compositionally biased region" description="Basic and acidic residues" evidence="6">
    <location>
        <begin position="113"/>
        <end position="138"/>
    </location>
</feature>
<dbReference type="SUPFAM" id="SSF55008">
    <property type="entry name" value="HMA, heavy metal-associated domain"/>
    <property type="match status" value="1"/>
</dbReference>
<dbReference type="CDD" id="cd00371">
    <property type="entry name" value="HMA"/>
    <property type="match status" value="1"/>
</dbReference>
<keyword evidence="3" id="KW-0479">Metal-binding</keyword>
<evidence type="ECO:0000256" key="1">
    <source>
        <dbReference type="ARBA" id="ARBA00004170"/>
    </source>
</evidence>
<dbReference type="GO" id="GO:0046872">
    <property type="term" value="F:metal ion binding"/>
    <property type="evidence" value="ECO:0007669"/>
    <property type="project" value="UniProtKB-KW"/>
</dbReference>
<comment type="subcellular location">
    <subcellularLocation>
        <location evidence="1">Membrane</location>
        <topology evidence="1">Peripheral membrane protein</topology>
    </subcellularLocation>
</comment>
<dbReference type="AlphaFoldDB" id="A0AAW2RXI4"/>
<dbReference type="GO" id="GO:0009626">
    <property type="term" value="P:plant-type hypersensitive response"/>
    <property type="evidence" value="ECO:0007669"/>
    <property type="project" value="UniProtKB-KW"/>
</dbReference>
<organism evidence="8">
    <name type="scientific">Sesamum radiatum</name>
    <name type="common">Black benniseed</name>
    <dbReference type="NCBI Taxonomy" id="300843"/>
    <lineage>
        <taxon>Eukaryota</taxon>
        <taxon>Viridiplantae</taxon>
        <taxon>Streptophyta</taxon>
        <taxon>Embryophyta</taxon>
        <taxon>Tracheophyta</taxon>
        <taxon>Spermatophyta</taxon>
        <taxon>Magnoliopsida</taxon>
        <taxon>eudicotyledons</taxon>
        <taxon>Gunneridae</taxon>
        <taxon>Pentapetalae</taxon>
        <taxon>asterids</taxon>
        <taxon>lamiids</taxon>
        <taxon>Lamiales</taxon>
        <taxon>Pedaliaceae</taxon>
        <taxon>Sesamum</taxon>
    </lineage>
</organism>
<protein>
    <submittedName>
        <fullName evidence="8">Heavy metal-associated isoprenylated plant protein 36</fullName>
    </submittedName>
</protein>
<feature type="region of interest" description="Disordered" evidence="6">
    <location>
        <begin position="298"/>
        <end position="338"/>
    </location>
</feature>
<reference evidence="8" key="1">
    <citation type="submission" date="2020-06" db="EMBL/GenBank/DDBJ databases">
        <authorList>
            <person name="Li T."/>
            <person name="Hu X."/>
            <person name="Zhang T."/>
            <person name="Song X."/>
            <person name="Zhang H."/>
            <person name="Dai N."/>
            <person name="Sheng W."/>
            <person name="Hou X."/>
            <person name="Wei L."/>
        </authorList>
    </citation>
    <scope>NUCLEOTIDE SEQUENCE</scope>
    <source>
        <strain evidence="8">G02</strain>
        <tissue evidence="8">Leaf</tissue>
    </source>
</reference>
<evidence type="ECO:0000313" key="8">
    <source>
        <dbReference type="EMBL" id="KAL0384803.1"/>
    </source>
</evidence>
<evidence type="ECO:0000256" key="2">
    <source>
        <dbReference type="ARBA" id="ARBA00022481"/>
    </source>
</evidence>
<dbReference type="EMBL" id="JACGWJ010000012">
    <property type="protein sequence ID" value="KAL0384803.1"/>
    <property type="molecule type" value="Genomic_DNA"/>
</dbReference>
<evidence type="ECO:0000256" key="4">
    <source>
        <dbReference type="ARBA" id="ARBA00023289"/>
    </source>
</evidence>
<feature type="compositionally biased region" description="Pro residues" evidence="6">
    <location>
        <begin position="254"/>
        <end position="269"/>
    </location>
</feature>
<keyword evidence="4" id="KW-0636">Prenylation</keyword>
<keyword evidence="2" id="KW-0488">Methylation</keyword>
<evidence type="ECO:0000256" key="3">
    <source>
        <dbReference type="ARBA" id="ARBA00022723"/>
    </source>
</evidence>
<dbReference type="GO" id="GO:0016020">
    <property type="term" value="C:membrane"/>
    <property type="evidence" value="ECO:0007669"/>
    <property type="project" value="UniProtKB-SubCell"/>
</dbReference>
<dbReference type="InterPro" id="IPR006121">
    <property type="entry name" value="HMA_dom"/>
</dbReference>
<comment type="similarity">
    <text evidence="5">Belongs to the HIPP family.</text>
</comment>
<proteinExistence type="inferred from homology"/>
<dbReference type="InterPro" id="IPR036163">
    <property type="entry name" value="HMA_dom_sf"/>
</dbReference>
<reference evidence="8" key="2">
    <citation type="journal article" date="2024" name="Plant">
        <title>Genomic evolution and insights into agronomic trait innovations of Sesamum species.</title>
        <authorList>
            <person name="Miao H."/>
            <person name="Wang L."/>
            <person name="Qu L."/>
            <person name="Liu H."/>
            <person name="Sun Y."/>
            <person name="Le M."/>
            <person name="Wang Q."/>
            <person name="Wei S."/>
            <person name="Zheng Y."/>
            <person name="Lin W."/>
            <person name="Duan Y."/>
            <person name="Cao H."/>
            <person name="Xiong S."/>
            <person name="Wang X."/>
            <person name="Wei L."/>
            <person name="Li C."/>
            <person name="Ma Q."/>
            <person name="Ju M."/>
            <person name="Zhao R."/>
            <person name="Li G."/>
            <person name="Mu C."/>
            <person name="Tian Q."/>
            <person name="Mei H."/>
            <person name="Zhang T."/>
            <person name="Gao T."/>
            <person name="Zhang H."/>
        </authorList>
    </citation>
    <scope>NUCLEOTIDE SEQUENCE</scope>
    <source>
        <strain evidence="8">G02</strain>
    </source>
</reference>
<feature type="region of interest" description="Disordered" evidence="6">
    <location>
        <begin position="77"/>
        <end position="271"/>
    </location>
</feature>
<feature type="domain" description="HMA" evidence="7">
    <location>
        <begin position="11"/>
        <end position="78"/>
    </location>
</feature>
<gene>
    <name evidence="8" type="ORF">Sradi_2874600</name>
</gene>
<evidence type="ECO:0000256" key="6">
    <source>
        <dbReference type="SAM" id="MobiDB-lite"/>
    </source>
</evidence>
<feature type="compositionally biased region" description="Basic and acidic residues" evidence="6">
    <location>
        <begin position="77"/>
        <end position="103"/>
    </location>
</feature>
<feature type="compositionally biased region" description="Basic and acidic residues" evidence="6">
    <location>
        <begin position="176"/>
        <end position="185"/>
    </location>
</feature>
<dbReference type="Gene3D" id="3.30.70.100">
    <property type="match status" value="1"/>
</dbReference>
<sequence length="338" mass="36315">MAETADEPEPVKTCVLKASIHCEGCKRKVKKILSQVQGVEFVDVDTKQLKVTVGGSVEADTLIKKLVKAGKKAELWPQKPEKVAGNERFKEKENHQTQRKMDNQEPVPTAEIAAKEPEPATKDELPVKKSEGTAKAADDGGAAKSNEEVVGGRGGGACNKVVKDASVKTGSAVLEAKAEEKKQTEEGCSAGGEPPQMEEKKEAVEKSNGGTSGKKKKKRGQSGSAPSSAAGLENQEPGPPPPTNHGPPRHHHYPPPPPQYYYTPPPQPVPVVSYNTAYPSSSYTASYYTAPPPPYSYAYMHPGPETQPPPPDLDSHPRQPLDSFEIFSDENPNGCFVM</sequence>
<keyword evidence="4" id="KW-0449">Lipoprotein</keyword>
<name>A0AAW2RXI4_SESRA</name>
<feature type="compositionally biased region" description="Low complexity" evidence="6">
    <location>
        <begin position="221"/>
        <end position="231"/>
    </location>
</feature>
<dbReference type="PANTHER" id="PTHR45868:SF69">
    <property type="entry name" value="HEAVY METAL-ASSOCIATED ISOPRENYLATED PLANT PROTEIN 35"/>
    <property type="match status" value="1"/>
</dbReference>
<evidence type="ECO:0000259" key="7">
    <source>
        <dbReference type="PROSITE" id="PS50846"/>
    </source>
</evidence>
<evidence type="ECO:0000256" key="5">
    <source>
        <dbReference type="ARBA" id="ARBA00024045"/>
    </source>
</evidence>
<comment type="caution">
    <text evidence="8">The sequence shown here is derived from an EMBL/GenBank/DDBJ whole genome shotgun (WGS) entry which is preliminary data.</text>
</comment>
<dbReference type="Pfam" id="PF00403">
    <property type="entry name" value="HMA"/>
    <property type="match status" value="1"/>
</dbReference>
<dbReference type="PANTHER" id="PTHR45868">
    <property type="entry name" value="HEAVY METAL-ASSOCIATED ISOPRENYLATED PLANT PROTEIN 33-RELATED"/>
    <property type="match status" value="1"/>
</dbReference>
<accession>A0AAW2RXI4</accession>
<dbReference type="PROSITE" id="PS50846">
    <property type="entry name" value="HMA_2"/>
    <property type="match status" value="1"/>
</dbReference>